<feature type="transmembrane region" description="Helical" evidence="1">
    <location>
        <begin position="21"/>
        <end position="41"/>
    </location>
</feature>
<reference evidence="2 3" key="1">
    <citation type="journal article" date="2021" name="Nat. Commun.">
        <title>Genetic determinants of endophytism in the Arabidopsis root mycobiome.</title>
        <authorList>
            <person name="Mesny F."/>
            <person name="Miyauchi S."/>
            <person name="Thiergart T."/>
            <person name="Pickel B."/>
            <person name="Atanasova L."/>
            <person name="Karlsson M."/>
            <person name="Huettel B."/>
            <person name="Barry K.W."/>
            <person name="Haridas S."/>
            <person name="Chen C."/>
            <person name="Bauer D."/>
            <person name="Andreopoulos W."/>
            <person name="Pangilinan J."/>
            <person name="LaButti K."/>
            <person name="Riley R."/>
            <person name="Lipzen A."/>
            <person name="Clum A."/>
            <person name="Drula E."/>
            <person name="Henrissat B."/>
            <person name="Kohler A."/>
            <person name="Grigoriev I.V."/>
            <person name="Martin F.M."/>
            <person name="Hacquard S."/>
        </authorList>
    </citation>
    <scope>NUCLEOTIDE SEQUENCE [LARGE SCALE GENOMIC DNA]</scope>
    <source>
        <strain evidence="2 3">MPI-CAGE-CH-0241</strain>
    </source>
</reference>
<keyword evidence="1" id="KW-1133">Transmembrane helix</keyword>
<organism evidence="2 3">
    <name type="scientific">Thelonectria olida</name>
    <dbReference type="NCBI Taxonomy" id="1576542"/>
    <lineage>
        <taxon>Eukaryota</taxon>
        <taxon>Fungi</taxon>
        <taxon>Dikarya</taxon>
        <taxon>Ascomycota</taxon>
        <taxon>Pezizomycotina</taxon>
        <taxon>Sordariomycetes</taxon>
        <taxon>Hypocreomycetidae</taxon>
        <taxon>Hypocreales</taxon>
        <taxon>Nectriaceae</taxon>
        <taxon>Thelonectria</taxon>
    </lineage>
</organism>
<proteinExistence type="predicted"/>
<dbReference type="Proteomes" id="UP000777438">
    <property type="component" value="Unassembled WGS sequence"/>
</dbReference>
<dbReference type="AlphaFoldDB" id="A0A9P8WBL3"/>
<name>A0A9P8WBL3_9HYPO</name>
<evidence type="ECO:0000313" key="3">
    <source>
        <dbReference type="Proteomes" id="UP000777438"/>
    </source>
</evidence>
<dbReference type="EMBL" id="JAGPYM010000005">
    <property type="protein sequence ID" value="KAH6894538.1"/>
    <property type="molecule type" value="Genomic_DNA"/>
</dbReference>
<gene>
    <name evidence="2" type="ORF">B0T10DRAFT_480691</name>
</gene>
<accession>A0A9P8WBL3</accession>
<sequence length="92" mass="10709">MPLTYTHRREAIVNPSIRVRYLCPTLLWILLFAVILDIGVWTMSFYAIEAATPDPDSHFKAVQAMIITLVRPVFTFLMWMLHLTCYAAHLRD</sequence>
<feature type="transmembrane region" description="Helical" evidence="1">
    <location>
        <begin position="61"/>
        <end position="81"/>
    </location>
</feature>
<keyword evidence="1" id="KW-0812">Transmembrane</keyword>
<comment type="caution">
    <text evidence="2">The sequence shown here is derived from an EMBL/GenBank/DDBJ whole genome shotgun (WGS) entry which is preliminary data.</text>
</comment>
<evidence type="ECO:0000313" key="2">
    <source>
        <dbReference type="EMBL" id="KAH6894538.1"/>
    </source>
</evidence>
<keyword evidence="1" id="KW-0472">Membrane</keyword>
<evidence type="ECO:0000256" key="1">
    <source>
        <dbReference type="SAM" id="Phobius"/>
    </source>
</evidence>
<keyword evidence="3" id="KW-1185">Reference proteome</keyword>
<protein>
    <submittedName>
        <fullName evidence="2">Uncharacterized protein</fullName>
    </submittedName>
</protein>